<name>A0A409WH44_PSICY</name>
<feature type="transmembrane region" description="Helical" evidence="1">
    <location>
        <begin position="175"/>
        <end position="194"/>
    </location>
</feature>
<keyword evidence="1" id="KW-0472">Membrane</keyword>
<dbReference type="Pfam" id="PF14934">
    <property type="entry name" value="TMEM254"/>
    <property type="match status" value="1"/>
</dbReference>
<evidence type="ECO:0000256" key="1">
    <source>
        <dbReference type="SAM" id="Phobius"/>
    </source>
</evidence>
<dbReference type="InterPro" id="IPR019595">
    <property type="entry name" value="DUF2470"/>
</dbReference>
<feature type="domain" description="DUF2470" evidence="2">
    <location>
        <begin position="16"/>
        <end position="86"/>
    </location>
</feature>
<dbReference type="InterPro" id="IPR037119">
    <property type="entry name" value="Haem_oxidase_HugZ-like_sf"/>
</dbReference>
<dbReference type="Pfam" id="PF10615">
    <property type="entry name" value="DUF2470"/>
    <property type="match status" value="1"/>
</dbReference>
<keyword evidence="1" id="KW-0812">Transmembrane</keyword>
<evidence type="ECO:0000313" key="3">
    <source>
        <dbReference type="EMBL" id="PPQ77827.1"/>
    </source>
</evidence>
<comment type="caution">
    <text evidence="3">The sequence shown here is derived from an EMBL/GenBank/DDBJ whole genome shotgun (WGS) entry which is preliminary data.</text>
</comment>
<dbReference type="PANTHER" id="PTHR37783">
    <property type="entry name" value="MEMBRANE PROTEIN, PUTATIVE (AFU_ORTHOLOGUE AFUA_1G04315)-RELATED"/>
    <property type="match status" value="1"/>
</dbReference>
<dbReference type="InterPro" id="IPR028110">
    <property type="entry name" value="TMEM254"/>
</dbReference>
<organism evidence="3 4">
    <name type="scientific">Psilocybe cyanescens</name>
    <dbReference type="NCBI Taxonomy" id="93625"/>
    <lineage>
        <taxon>Eukaryota</taxon>
        <taxon>Fungi</taxon>
        <taxon>Dikarya</taxon>
        <taxon>Basidiomycota</taxon>
        <taxon>Agaricomycotina</taxon>
        <taxon>Agaricomycetes</taxon>
        <taxon>Agaricomycetidae</taxon>
        <taxon>Agaricales</taxon>
        <taxon>Agaricineae</taxon>
        <taxon>Strophariaceae</taxon>
        <taxon>Psilocybe</taxon>
    </lineage>
</organism>
<dbReference type="PANTHER" id="PTHR37783:SF1">
    <property type="entry name" value="MEMBRANE PROTEIN, PUTATIVE (AFU_ORTHOLOGUE AFUA_1G04315)-RELATED"/>
    <property type="match status" value="1"/>
</dbReference>
<keyword evidence="1" id="KW-1133">Transmembrane helix</keyword>
<protein>
    <recommendedName>
        <fullName evidence="2">DUF2470 domain-containing protein</fullName>
    </recommendedName>
</protein>
<dbReference type="Gene3D" id="3.20.180.10">
    <property type="entry name" value="PNP-oxidase-like"/>
    <property type="match status" value="1"/>
</dbReference>
<accession>A0A409WH44</accession>
<proteinExistence type="predicted"/>
<gene>
    <name evidence="3" type="ORF">CVT25_015321</name>
</gene>
<dbReference type="OrthoDB" id="5553410at2759"/>
<keyword evidence="4" id="KW-1185">Reference proteome</keyword>
<feature type="transmembrane region" description="Helical" evidence="1">
    <location>
        <begin position="111"/>
        <end position="128"/>
    </location>
</feature>
<dbReference type="Proteomes" id="UP000283269">
    <property type="component" value="Unassembled WGS sequence"/>
</dbReference>
<reference evidence="3 4" key="1">
    <citation type="journal article" date="2018" name="Evol. Lett.">
        <title>Horizontal gene cluster transfer increased hallucinogenic mushroom diversity.</title>
        <authorList>
            <person name="Reynolds H.T."/>
            <person name="Vijayakumar V."/>
            <person name="Gluck-Thaler E."/>
            <person name="Korotkin H.B."/>
            <person name="Matheny P.B."/>
            <person name="Slot J.C."/>
        </authorList>
    </citation>
    <scope>NUCLEOTIDE SEQUENCE [LARGE SCALE GENOMIC DNA]</scope>
    <source>
        <strain evidence="3 4">2631</strain>
    </source>
</reference>
<dbReference type="InParanoid" id="A0A409WH44"/>
<dbReference type="EMBL" id="NHYD01003433">
    <property type="protein sequence ID" value="PPQ77827.1"/>
    <property type="molecule type" value="Genomic_DNA"/>
</dbReference>
<dbReference type="AlphaFoldDB" id="A0A409WH44"/>
<evidence type="ECO:0000259" key="2">
    <source>
        <dbReference type="Pfam" id="PF10615"/>
    </source>
</evidence>
<feature type="transmembrane region" description="Helical" evidence="1">
    <location>
        <begin position="140"/>
        <end position="163"/>
    </location>
</feature>
<sequence length="216" mass="24106">MSPDPVAEKSGFLRMYMSNHPDTLVAYAKWFGKVNEVITSAEMSAIDCNSMTLTCTMKGGSKKDVRVPIEPPLSGYEDVKPRLLEMKAFAQEGLGMIKAPHITTFEFPKDAWVVTAMYFLGLFFYALPGHPSVFGQVADFITAYTGTAVIKYTLLCLTGFHTLESIYMYSLCRRHSTGFALGALYVTSTFFGGYPTWVNLRRKIQAARIDSVMKIQ</sequence>
<evidence type="ECO:0000313" key="4">
    <source>
        <dbReference type="Proteomes" id="UP000283269"/>
    </source>
</evidence>